<dbReference type="PANTHER" id="PTHR22946:SF9">
    <property type="entry name" value="POLYKETIDE TRANSFERASE AF380"/>
    <property type="match status" value="1"/>
</dbReference>
<dbReference type="SUPFAM" id="SSF53474">
    <property type="entry name" value="alpha/beta-Hydrolases"/>
    <property type="match status" value="1"/>
</dbReference>
<sequence>MSEVETDPFHLSLPQEERVIRGEVRLTPSTQPLPTVILCHGFKGFRRWGFFPYAAEALAQAGFAVITFDFSMNGIGADGENFTELDRFAHNTYSREQEDLARILQALKQQELPQSDAIDPQRLALVGHSRGGANSLLFALDHREVDRVILWNSIARPDLFSPELKERIRREGRATIPNARTGQDMPIDREVLDDLEANRERYELLQRLKGYEKPVLILHGDADLSVPPDTAKRLAAAIPTHKTHFLAGANHTFGAVHPFQGTTPQLEEAVRHTVSFLQKL</sequence>
<protein>
    <submittedName>
        <fullName evidence="4">Alpha/beta hydrolase family protein</fullName>
    </submittedName>
</protein>
<dbReference type="GO" id="GO:0052689">
    <property type="term" value="F:carboxylic ester hydrolase activity"/>
    <property type="evidence" value="ECO:0007669"/>
    <property type="project" value="UniProtKB-ARBA"/>
</dbReference>
<gene>
    <name evidence="4" type="ORF">C8J48_0058</name>
</gene>
<evidence type="ECO:0000259" key="3">
    <source>
        <dbReference type="Pfam" id="PF12697"/>
    </source>
</evidence>
<dbReference type="Pfam" id="PF12697">
    <property type="entry name" value="Abhydrolase_6"/>
    <property type="match status" value="1"/>
</dbReference>
<evidence type="ECO:0000256" key="2">
    <source>
        <dbReference type="ARBA" id="ARBA00038115"/>
    </source>
</evidence>
<dbReference type="Gene3D" id="3.40.50.1820">
    <property type="entry name" value="alpha/beta hydrolase"/>
    <property type="match status" value="1"/>
</dbReference>
<evidence type="ECO:0000313" key="4">
    <source>
        <dbReference type="EMBL" id="PTM57510.1"/>
    </source>
</evidence>
<dbReference type="EMBL" id="PZZP01000001">
    <property type="protein sequence ID" value="PTM57510.1"/>
    <property type="molecule type" value="Genomic_DNA"/>
</dbReference>
<name>A0A2T4Z6L5_9BACL</name>
<dbReference type="Proteomes" id="UP000241639">
    <property type="component" value="Unassembled WGS sequence"/>
</dbReference>
<dbReference type="InterPro" id="IPR000073">
    <property type="entry name" value="AB_hydrolase_1"/>
</dbReference>
<comment type="similarity">
    <text evidence="2">Belongs to the AB hydrolase superfamily. FUS2 hydrolase family.</text>
</comment>
<reference evidence="4 5" key="1">
    <citation type="submission" date="2018-04" db="EMBL/GenBank/DDBJ databases">
        <title>Genomic Encyclopedia of Archaeal and Bacterial Type Strains, Phase II (KMG-II): from individual species to whole genera.</title>
        <authorList>
            <person name="Goeker M."/>
        </authorList>
    </citation>
    <scope>NUCLEOTIDE SEQUENCE [LARGE SCALE GENOMIC DNA]</scope>
    <source>
        <strain evidence="4 5">DSM 45169</strain>
    </source>
</reference>
<evidence type="ECO:0000313" key="5">
    <source>
        <dbReference type="Proteomes" id="UP000241639"/>
    </source>
</evidence>
<accession>A0A2T4Z6L5</accession>
<evidence type="ECO:0000256" key="1">
    <source>
        <dbReference type="ARBA" id="ARBA00022801"/>
    </source>
</evidence>
<dbReference type="RefSeq" id="WP_170105018.1">
    <property type="nucleotide sequence ID" value="NZ_PZZP01000001.1"/>
</dbReference>
<dbReference type="PANTHER" id="PTHR22946">
    <property type="entry name" value="DIENELACTONE HYDROLASE DOMAIN-CONTAINING PROTEIN-RELATED"/>
    <property type="match status" value="1"/>
</dbReference>
<dbReference type="InterPro" id="IPR029058">
    <property type="entry name" value="AB_hydrolase_fold"/>
</dbReference>
<keyword evidence="5" id="KW-1185">Reference proteome</keyword>
<dbReference type="AlphaFoldDB" id="A0A2T4Z6L5"/>
<feature type="domain" description="AB hydrolase-1" evidence="3">
    <location>
        <begin position="36"/>
        <end position="258"/>
    </location>
</feature>
<proteinExistence type="inferred from homology"/>
<keyword evidence="1 4" id="KW-0378">Hydrolase</keyword>
<organism evidence="4 5">
    <name type="scientific">Desmospora activa DSM 45169</name>
    <dbReference type="NCBI Taxonomy" id="1121389"/>
    <lineage>
        <taxon>Bacteria</taxon>
        <taxon>Bacillati</taxon>
        <taxon>Bacillota</taxon>
        <taxon>Bacilli</taxon>
        <taxon>Bacillales</taxon>
        <taxon>Thermoactinomycetaceae</taxon>
        <taxon>Desmospora</taxon>
    </lineage>
</organism>
<dbReference type="InterPro" id="IPR050261">
    <property type="entry name" value="FrsA_esterase"/>
</dbReference>
<comment type="caution">
    <text evidence="4">The sequence shown here is derived from an EMBL/GenBank/DDBJ whole genome shotgun (WGS) entry which is preliminary data.</text>
</comment>